<dbReference type="Proteomes" id="UP000043763">
    <property type="component" value="Unassembled WGS sequence"/>
</dbReference>
<protein>
    <submittedName>
        <fullName evidence="2">Uncharacterized protein</fullName>
    </submittedName>
</protein>
<evidence type="ECO:0000313" key="2">
    <source>
        <dbReference type="EMBL" id="CRF31555.1"/>
    </source>
</evidence>
<evidence type="ECO:0000256" key="1">
    <source>
        <dbReference type="SAM" id="Coils"/>
    </source>
</evidence>
<reference evidence="3" key="1">
    <citation type="submission" date="2015-04" db="EMBL/GenBank/DDBJ databases">
        <authorList>
            <person name="Mushtaq Mamoona"/>
        </authorList>
    </citation>
    <scope>NUCLEOTIDE SEQUENCE [LARGE SCALE GENOMIC DNA]</scope>
    <source>
        <strain evidence="3">AN4859/03</strain>
    </source>
</reference>
<dbReference type="EMBL" id="CVLB01000001">
    <property type="protein sequence ID" value="CRF31555.1"/>
    <property type="molecule type" value="Genomic_DNA"/>
</dbReference>
<dbReference type="OrthoDB" id="304449at2"/>
<keyword evidence="3" id="KW-1185">Reference proteome</keyword>
<name>A0A0G4K3U1_9SPIR</name>
<feature type="coiled-coil region" evidence="1">
    <location>
        <begin position="239"/>
        <end position="272"/>
    </location>
</feature>
<evidence type="ECO:0000313" key="3">
    <source>
        <dbReference type="Proteomes" id="UP000043763"/>
    </source>
</evidence>
<gene>
    <name evidence="2" type="ORF">BRSU_0223</name>
</gene>
<dbReference type="AlphaFoldDB" id="A0A0G4K3U1"/>
<organism evidence="2 3">
    <name type="scientific">Brachyspira suanatina</name>
    <dbReference type="NCBI Taxonomy" id="381802"/>
    <lineage>
        <taxon>Bacteria</taxon>
        <taxon>Pseudomonadati</taxon>
        <taxon>Spirochaetota</taxon>
        <taxon>Spirochaetia</taxon>
        <taxon>Brachyspirales</taxon>
        <taxon>Brachyspiraceae</taxon>
        <taxon>Brachyspira</taxon>
    </lineage>
</organism>
<sequence length="806" mass="96211">MIKEKKIKKIKKDNFYREDKENLQKVIDTSYQQAICFIMDFRNILIHKNVRNDHFDHCQFKEFNGELFNFLKLCLDNEINLNARYIEKIKNENPELSLQKYKDKDLYIKEALNVDFSEMETSFKNVPFVYALMIISMFTEKKNIKEILDLIKLRAYIKELILSFSLRVGYKTLVPSVEFDDDKLYLNQIKLKEKFNSEVFNEFGRIKKTIKDFADESNTDNKTNDLEDIIRNDKANKLIEIKKDKIDKNEKINEKIKEKEKIENSKEEIERSLINVFRNEDIFMKEALNFTTEYGKLGNLKSSFFEDTWSIVGNAAIWAVPIYKIVYNDIEKKNIDMIKYSINKYNLTALLTYIMISDDVIFYNLQQTASFSYIKKECKNDNKKYKVILLEYILKEKVSKYSVYQKTKFCVRVIRRKIVKNQHIHQRDSIVFHEKLMMIISKLYKVNNNISYGAIKKVFDFVHINIPKHMEDILKIKTLDGITDERIKLTVKFAENKKNIEKKPKDETNVLYKSWSKYAFSPNYSMNKDKNDYYKDTDDRIYKALRWDNIKENLFSKEFDDYKTGKYDLLSILLKYFKTKNYTIPVIVSFYEEYKYKNKIKKFRDNEIRNIFSQEMVLALISQKYSNLIVHKNKKLGKNVPIIFQYNKNGKGIFDLVCILKTHIRINIRDYYKKDVRNALEWLLDPQIINKSSMKKEDLYLSISNSIEAFNIIVQDNVLKKFINPTISELKEGEELDRVKVKELVCILMWAAKEFLYFVCAIWLHLIYKCHKADGIKYIITKNGYVEFEDLVDFNNNKMTPNIGEL</sequence>
<dbReference type="RefSeq" id="WP_048593386.1">
    <property type="nucleotide sequence ID" value="NZ_CVLB01000001.1"/>
</dbReference>
<keyword evidence="1" id="KW-0175">Coiled coil</keyword>
<proteinExistence type="predicted"/>
<accession>A0A0G4K3U1</accession>